<dbReference type="EMBL" id="BJHV01000001">
    <property type="protein sequence ID" value="GDY46530.1"/>
    <property type="molecule type" value="Genomic_DNA"/>
</dbReference>
<organism evidence="3 4">
    <name type="scientific">Streptomyces antimycoticus</name>
    <dbReference type="NCBI Taxonomy" id="68175"/>
    <lineage>
        <taxon>Bacteria</taxon>
        <taxon>Bacillati</taxon>
        <taxon>Actinomycetota</taxon>
        <taxon>Actinomycetes</taxon>
        <taxon>Kitasatosporales</taxon>
        <taxon>Streptomycetaceae</taxon>
        <taxon>Streptomyces</taxon>
        <taxon>Streptomyces violaceusniger group</taxon>
    </lineage>
</organism>
<sequence length="67" mass="7411">MMRHDLPVDRWRKSSYSPDNGGQCIETQTTADALVAVGDSKNRAMGAHTFSPATWREFITAIRSGTL</sequence>
<evidence type="ECO:0000256" key="1">
    <source>
        <dbReference type="SAM" id="MobiDB-lite"/>
    </source>
</evidence>
<dbReference type="Pfam" id="PF04149">
    <property type="entry name" value="DUF397"/>
    <property type="match status" value="1"/>
</dbReference>
<comment type="caution">
    <text evidence="3">The sequence shown here is derived from an EMBL/GenBank/DDBJ whole genome shotgun (WGS) entry which is preliminary data.</text>
</comment>
<feature type="region of interest" description="Disordered" evidence="1">
    <location>
        <begin position="1"/>
        <end position="25"/>
    </location>
</feature>
<protein>
    <recommendedName>
        <fullName evidence="2">DUF397 domain-containing protein</fullName>
    </recommendedName>
</protein>
<evidence type="ECO:0000313" key="3">
    <source>
        <dbReference type="EMBL" id="GDY46530.1"/>
    </source>
</evidence>
<feature type="domain" description="DUF397" evidence="2">
    <location>
        <begin position="10"/>
        <end position="63"/>
    </location>
</feature>
<feature type="compositionally biased region" description="Polar residues" evidence="1">
    <location>
        <begin position="14"/>
        <end position="25"/>
    </location>
</feature>
<name>A0A4D4KIE3_9ACTN</name>
<dbReference type="AlphaFoldDB" id="A0A4D4KIE3"/>
<gene>
    <name evidence="3" type="ORF">SANT12839_074120</name>
</gene>
<feature type="compositionally biased region" description="Basic and acidic residues" evidence="1">
    <location>
        <begin position="1"/>
        <end position="12"/>
    </location>
</feature>
<reference evidence="3 4" key="1">
    <citation type="journal article" date="2020" name="Int. J. Syst. Evol. Microbiol.">
        <title>Reclassification of Streptomyces castelarensis and Streptomyces sporoclivatus as later heterotypic synonyms of Streptomyces antimycoticus.</title>
        <authorList>
            <person name="Komaki H."/>
            <person name="Tamura T."/>
        </authorList>
    </citation>
    <scope>NUCLEOTIDE SEQUENCE [LARGE SCALE GENOMIC DNA]</scope>
    <source>
        <strain evidence="3 4">NBRC 12839</strain>
    </source>
</reference>
<keyword evidence="4" id="KW-1185">Reference proteome</keyword>
<evidence type="ECO:0000313" key="4">
    <source>
        <dbReference type="Proteomes" id="UP000299290"/>
    </source>
</evidence>
<evidence type="ECO:0000259" key="2">
    <source>
        <dbReference type="Pfam" id="PF04149"/>
    </source>
</evidence>
<proteinExistence type="predicted"/>
<dbReference type="Proteomes" id="UP000299290">
    <property type="component" value="Unassembled WGS sequence"/>
</dbReference>
<accession>A0A4D4KIE3</accession>
<dbReference type="InterPro" id="IPR007278">
    <property type="entry name" value="DUF397"/>
</dbReference>
<dbReference type="RefSeq" id="WP_037963267.1">
    <property type="nucleotide sequence ID" value="NZ_JBHMCN010000013.1"/>
</dbReference>